<name>A0A2N9GJK3_FAGSY</name>
<proteinExistence type="predicted"/>
<feature type="compositionally biased region" description="Polar residues" evidence="2">
    <location>
        <begin position="413"/>
        <end position="431"/>
    </location>
</feature>
<evidence type="ECO:0000256" key="1">
    <source>
        <dbReference type="SAM" id="Coils"/>
    </source>
</evidence>
<accession>A0A2N9GJK3</accession>
<reference evidence="3" key="1">
    <citation type="submission" date="2018-02" db="EMBL/GenBank/DDBJ databases">
        <authorList>
            <person name="Cohen D.B."/>
            <person name="Kent A.D."/>
        </authorList>
    </citation>
    <scope>NUCLEOTIDE SEQUENCE</scope>
</reference>
<feature type="region of interest" description="Disordered" evidence="2">
    <location>
        <begin position="412"/>
        <end position="490"/>
    </location>
</feature>
<keyword evidence="1" id="KW-0175">Coiled coil</keyword>
<evidence type="ECO:0000313" key="3">
    <source>
        <dbReference type="EMBL" id="SPC99619.1"/>
    </source>
</evidence>
<organism evidence="3">
    <name type="scientific">Fagus sylvatica</name>
    <name type="common">Beechnut</name>
    <dbReference type="NCBI Taxonomy" id="28930"/>
    <lineage>
        <taxon>Eukaryota</taxon>
        <taxon>Viridiplantae</taxon>
        <taxon>Streptophyta</taxon>
        <taxon>Embryophyta</taxon>
        <taxon>Tracheophyta</taxon>
        <taxon>Spermatophyta</taxon>
        <taxon>Magnoliopsida</taxon>
        <taxon>eudicotyledons</taxon>
        <taxon>Gunneridae</taxon>
        <taxon>Pentapetalae</taxon>
        <taxon>rosids</taxon>
        <taxon>fabids</taxon>
        <taxon>Fagales</taxon>
        <taxon>Fagaceae</taxon>
        <taxon>Fagus</taxon>
    </lineage>
</organism>
<evidence type="ECO:0000256" key="2">
    <source>
        <dbReference type="SAM" id="MobiDB-lite"/>
    </source>
</evidence>
<dbReference type="AlphaFoldDB" id="A0A2N9GJK3"/>
<feature type="region of interest" description="Disordered" evidence="2">
    <location>
        <begin position="187"/>
        <end position="217"/>
    </location>
</feature>
<dbReference type="EMBL" id="OIVN01001997">
    <property type="protein sequence ID" value="SPC99619.1"/>
    <property type="molecule type" value="Genomic_DNA"/>
</dbReference>
<feature type="coiled-coil region" evidence="1">
    <location>
        <begin position="299"/>
        <end position="368"/>
    </location>
</feature>
<feature type="compositionally biased region" description="Acidic residues" evidence="2">
    <location>
        <begin position="444"/>
        <end position="464"/>
    </location>
</feature>
<gene>
    <name evidence="3" type="ORF">FSB_LOCUS27501</name>
</gene>
<sequence>MCPGEESRTLCHLKAKNVYQKLVNGLPDTNKGYDKDYLRVSGDWFTESKCQSDFGYPDPSRIALNEGQADAELVKRVLGTNIYVDQRGEPRSAPLLLRCDLRSSLSSKVLRFQGLKRYEWKLLLLVWPFQRTQQLSVKILSSSRSARFPKWLPRSTLFELMGKATGGSSSGATKGRELPRPLPVVHEIEESDHGEDLAPPTKKGRTEGPSMPAEGTSSSFEAWVPRLLFGDGPISIHDTVLDESETELSTHVAHGLARAACLPGDMNQWDNMNSGQIFRHVTKGMMMATQGVLSMESRVLRITEELQKKGADYKKLEDQHFKNIKLMKEAEEQARVEVENRKKMEVELAKQKEKVRKLESECIATIERARIDGIAEGKAEGKKLGYERAMEEARTQFRMVYNTGFRKGWKSALTKTEQPETSELFLRSNTPIPYPEERLKDSDNEAQEEGEEEEDEGEEGAEETVPDRREEVPPSVPTEIAADVPGPSDS</sequence>
<protein>
    <submittedName>
        <fullName evidence="3">Uncharacterized protein</fullName>
    </submittedName>
</protein>